<evidence type="ECO:0000313" key="8">
    <source>
        <dbReference type="EMBL" id="KJX92318.1"/>
    </source>
</evidence>
<feature type="transmembrane region" description="Helical" evidence="6">
    <location>
        <begin position="137"/>
        <end position="155"/>
    </location>
</feature>
<dbReference type="GO" id="GO:0016020">
    <property type="term" value="C:membrane"/>
    <property type="evidence" value="ECO:0007669"/>
    <property type="project" value="UniProtKB-SubCell"/>
</dbReference>
<dbReference type="GO" id="GO:0022857">
    <property type="term" value="F:transmembrane transporter activity"/>
    <property type="evidence" value="ECO:0007669"/>
    <property type="project" value="InterPro"/>
</dbReference>
<feature type="transmembrane region" description="Helical" evidence="6">
    <location>
        <begin position="84"/>
        <end position="101"/>
    </location>
</feature>
<keyword evidence="5 6" id="KW-0472">Membrane</keyword>
<dbReference type="Gene3D" id="1.20.1250.20">
    <property type="entry name" value="MFS general substrate transporter like domains"/>
    <property type="match status" value="2"/>
</dbReference>
<feature type="domain" description="Major facilitator superfamily (MFS) profile" evidence="7">
    <location>
        <begin position="41"/>
        <end position="454"/>
    </location>
</feature>
<dbReference type="PANTHER" id="PTHR43791">
    <property type="entry name" value="PERMEASE-RELATED"/>
    <property type="match status" value="1"/>
</dbReference>
<evidence type="ECO:0000313" key="9">
    <source>
        <dbReference type="Proteomes" id="UP000033647"/>
    </source>
</evidence>
<evidence type="ECO:0000256" key="4">
    <source>
        <dbReference type="ARBA" id="ARBA00022989"/>
    </source>
</evidence>
<comment type="subcellular location">
    <subcellularLocation>
        <location evidence="1">Membrane</location>
        <topology evidence="1">Multi-pass membrane protein</topology>
    </subcellularLocation>
</comment>
<keyword evidence="2" id="KW-0813">Transport</keyword>
<proteinExistence type="predicted"/>
<dbReference type="AlphaFoldDB" id="A0A0F4G4Q4"/>
<feature type="transmembrane region" description="Helical" evidence="6">
    <location>
        <begin position="430"/>
        <end position="450"/>
    </location>
</feature>
<keyword evidence="4 6" id="KW-1133">Transmembrane helix</keyword>
<dbReference type="EMBL" id="LAFY01005827">
    <property type="protein sequence ID" value="KJX92318.1"/>
    <property type="molecule type" value="Genomic_DNA"/>
</dbReference>
<feature type="transmembrane region" description="Helical" evidence="6">
    <location>
        <begin position="395"/>
        <end position="415"/>
    </location>
</feature>
<keyword evidence="3 6" id="KW-0812">Transmembrane</keyword>
<feature type="transmembrane region" description="Helical" evidence="6">
    <location>
        <begin position="306"/>
        <end position="326"/>
    </location>
</feature>
<dbReference type="Proteomes" id="UP000033647">
    <property type="component" value="Unassembled WGS sequence"/>
</dbReference>
<evidence type="ECO:0000256" key="1">
    <source>
        <dbReference type="ARBA" id="ARBA00004141"/>
    </source>
</evidence>
<feature type="transmembrane region" description="Helical" evidence="6">
    <location>
        <begin position="272"/>
        <end position="294"/>
    </location>
</feature>
<dbReference type="SUPFAM" id="SSF103473">
    <property type="entry name" value="MFS general substrate transporter"/>
    <property type="match status" value="1"/>
</dbReference>
<dbReference type="PROSITE" id="PS50850">
    <property type="entry name" value="MFS"/>
    <property type="match status" value="1"/>
</dbReference>
<feature type="transmembrane region" description="Helical" evidence="6">
    <location>
        <begin position="333"/>
        <end position="353"/>
    </location>
</feature>
<sequence>MSSLRIQEKPEAEKPTVETIERTQTRTKTNAKVDDAYYFLTQYASSGEDFVEFLDKSLLGYAMVMGLPEDLKLNGDQRNNCVSAVWWAYLAVLLLLGYILNKVPTSPLLSGSMIIWGVITASIAGVKGYDGLLTCRILLGCFNACINPAVSLILSRFYRRDEQALRFGYIHCTAGLAGAIGGLVSFGFQNVHTDSLASWRIMFLTIGSFSIVVASIAIFFLPSTPMSAKFLTIPEKRALLHHIASNAAGVSSSRFSPAHMLSLLKDPQMHMLALFLFTYSASVGLLSPYAATLIKGLGYTSKQSALLHIPNGVISIFVTITLSYAIRRHWLNRVCACLIGFSGSLAGACMLAYGPKHLAGLHLAGIWLTTTSAICASVSFQWTMANIAGNTKRNYAVVVISIAYGLGSLAGPYAARRNEAPVYMTAKNTLVGLKAGLILMVALIGVYYFLVNKRRDRIYGEVDDDTTAGLEDSEETWADLTDQERKPTFRYVY</sequence>
<dbReference type="InterPro" id="IPR036259">
    <property type="entry name" value="MFS_trans_sf"/>
</dbReference>
<dbReference type="Pfam" id="PF07690">
    <property type="entry name" value="MFS_1"/>
    <property type="match status" value="1"/>
</dbReference>
<keyword evidence="9" id="KW-1185">Reference proteome</keyword>
<protein>
    <submittedName>
        <fullName evidence="8">Major facilitator superfamily transporter like protein</fullName>
    </submittedName>
</protein>
<organism evidence="8 9">
    <name type="scientific">Zymoseptoria brevis</name>
    <dbReference type="NCBI Taxonomy" id="1047168"/>
    <lineage>
        <taxon>Eukaryota</taxon>
        <taxon>Fungi</taxon>
        <taxon>Dikarya</taxon>
        <taxon>Ascomycota</taxon>
        <taxon>Pezizomycotina</taxon>
        <taxon>Dothideomycetes</taxon>
        <taxon>Dothideomycetidae</taxon>
        <taxon>Mycosphaerellales</taxon>
        <taxon>Mycosphaerellaceae</taxon>
        <taxon>Zymoseptoria</taxon>
    </lineage>
</organism>
<comment type="caution">
    <text evidence="8">The sequence shown here is derived from an EMBL/GenBank/DDBJ whole genome shotgun (WGS) entry which is preliminary data.</text>
</comment>
<dbReference type="PANTHER" id="PTHR43791:SF40">
    <property type="entry name" value="THIAMINE PATHWAY TRANSPORTER THI73"/>
    <property type="match status" value="1"/>
</dbReference>
<name>A0A0F4G4Q4_9PEZI</name>
<feature type="transmembrane region" description="Helical" evidence="6">
    <location>
        <begin position="201"/>
        <end position="221"/>
    </location>
</feature>
<dbReference type="InterPro" id="IPR011701">
    <property type="entry name" value="MFS"/>
</dbReference>
<feature type="transmembrane region" description="Helical" evidence="6">
    <location>
        <begin position="167"/>
        <end position="189"/>
    </location>
</feature>
<evidence type="ECO:0000256" key="2">
    <source>
        <dbReference type="ARBA" id="ARBA00022448"/>
    </source>
</evidence>
<evidence type="ECO:0000256" key="3">
    <source>
        <dbReference type="ARBA" id="ARBA00022692"/>
    </source>
</evidence>
<dbReference type="InterPro" id="IPR020846">
    <property type="entry name" value="MFS_dom"/>
</dbReference>
<evidence type="ECO:0000256" key="6">
    <source>
        <dbReference type="SAM" id="Phobius"/>
    </source>
</evidence>
<accession>A0A0F4G4Q4</accession>
<dbReference type="OrthoDB" id="6730379at2759"/>
<evidence type="ECO:0000256" key="5">
    <source>
        <dbReference type="ARBA" id="ARBA00023136"/>
    </source>
</evidence>
<evidence type="ECO:0000259" key="7">
    <source>
        <dbReference type="PROSITE" id="PS50850"/>
    </source>
</evidence>
<feature type="transmembrane region" description="Helical" evidence="6">
    <location>
        <begin position="359"/>
        <end position="383"/>
    </location>
</feature>
<gene>
    <name evidence="8" type="ORF">TI39_contig5872g00003</name>
</gene>
<reference evidence="8 9" key="1">
    <citation type="submission" date="2015-03" db="EMBL/GenBank/DDBJ databases">
        <title>RNA-seq based gene annotation and comparative genomics of four Zymoseptoria species reveal species-specific pathogenicity related genes and transposable element activity.</title>
        <authorList>
            <person name="Grandaubert J."/>
            <person name="Bhattacharyya A."/>
            <person name="Stukenbrock E.H."/>
        </authorList>
    </citation>
    <scope>NUCLEOTIDE SEQUENCE [LARGE SCALE GENOMIC DNA]</scope>
    <source>
        <strain evidence="8 9">Zb18110</strain>
    </source>
</reference>